<dbReference type="InterPro" id="IPR011009">
    <property type="entry name" value="Kinase-like_dom_sf"/>
</dbReference>
<dbReference type="GO" id="GO:0004674">
    <property type="term" value="F:protein serine/threonine kinase activity"/>
    <property type="evidence" value="ECO:0007669"/>
    <property type="project" value="UniProtKB-KW"/>
</dbReference>
<evidence type="ECO:0000313" key="11">
    <source>
        <dbReference type="Proteomes" id="UP001367676"/>
    </source>
</evidence>
<dbReference type="PANTHER" id="PTHR43671">
    <property type="entry name" value="SERINE/THREONINE-PROTEIN KINASE NEK"/>
    <property type="match status" value="1"/>
</dbReference>
<accession>A0AAN9TSH2</accession>
<comment type="caution">
    <text evidence="10">The sequence shown here is derived from an EMBL/GenBank/DDBJ whole genome shotgun (WGS) entry which is preliminary data.</text>
</comment>
<dbReference type="Pfam" id="PF00069">
    <property type="entry name" value="Pkinase"/>
    <property type="match status" value="1"/>
</dbReference>
<protein>
    <recommendedName>
        <fullName evidence="2">non-specific serine/threonine protein kinase</fullName>
        <ecNumber evidence="2">2.7.11.1</ecNumber>
    </recommendedName>
</protein>
<dbReference type="PROSITE" id="PS00107">
    <property type="entry name" value="PROTEIN_KINASE_ATP"/>
    <property type="match status" value="1"/>
</dbReference>
<evidence type="ECO:0000256" key="5">
    <source>
        <dbReference type="ARBA" id="ARBA00022777"/>
    </source>
</evidence>
<evidence type="ECO:0000256" key="3">
    <source>
        <dbReference type="ARBA" id="ARBA00022679"/>
    </source>
</evidence>
<dbReference type="InterPro" id="IPR000719">
    <property type="entry name" value="Prot_kinase_dom"/>
</dbReference>
<keyword evidence="4 7" id="KW-0547">Nucleotide-binding</keyword>
<feature type="binding site" evidence="7">
    <location>
        <position position="148"/>
    </location>
    <ligand>
        <name>ATP</name>
        <dbReference type="ChEBI" id="CHEBI:30616"/>
    </ligand>
</feature>
<name>A0AAN9TSH2_9HEMI</name>
<dbReference type="Gene3D" id="1.10.510.10">
    <property type="entry name" value="Transferase(Phosphotransferase) domain 1"/>
    <property type="match status" value="1"/>
</dbReference>
<evidence type="ECO:0000256" key="4">
    <source>
        <dbReference type="ARBA" id="ARBA00022741"/>
    </source>
</evidence>
<evidence type="ECO:0000259" key="9">
    <source>
        <dbReference type="PROSITE" id="PS50011"/>
    </source>
</evidence>
<dbReference type="GO" id="GO:0005524">
    <property type="term" value="F:ATP binding"/>
    <property type="evidence" value="ECO:0007669"/>
    <property type="project" value="UniProtKB-UniRule"/>
</dbReference>
<keyword evidence="11" id="KW-1185">Reference proteome</keyword>
<evidence type="ECO:0000313" key="10">
    <source>
        <dbReference type="EMBL" id="KAK7604072.1"/>
    </source>
</evidence>
<feature type="domain" description="Protein kinase" evidence="9">
    <location>
        <begin position="119"/>
        <end position="387"/>
    </location>
</feature>
<dbReference type="EMBL" id="JBBCAQ010000004">
    <property type="protein sequence ID" value="KAK7604072.1"/>
    <property type="molecule type" value="Genomic_DNA"/>
</dbReference>
<keyword evidence="8" id="KW-0723">Serine/threonine-protein kinase</keyword>
<evidence type="ECO:0000256" key="2">
    <source>
        <dbReference type="ARBA" id="ARBA00012513"/>
    </source>
</evidence>
<comment type="similarity">
    <text evidence="1">Belongs to the protein kinase superfamily. NEK Ser/Thr protein kinase family. NIMA subfamily.</text>
</comment>
<evidence type="ECO:0000256" key="1">
    <source>
        <dbReference type="ARBA" id="ARBA00010886"/>
    </source>
</evidence>
<proteinExistence type="inferred from homology"/>
<dbReference type="AlphaFoldDB" id="A0AAN9TSH2"/>
<evidence type="ECO:0000256" key="8">
    <source>
        <dbReference type="RuleBase" id="RU000304"/>
    </source>
</evidence>
<dbReference type="SMART" id="SM00220">
    <property type="entry name" value="S_TKc"/>
    <property type="match status" value="1"/>
</dbReference>
<gene>
    <name evidence="10" type="ORF">V9T40_004345</name>
</gene>
<dbReference type="PROSITE" id="PS00108">
    <property type="entry name" value="PROTEIN_KINASE_ST"/>
    <property type="match status" value="1"/>
</dbReference>
<dbReference type="EC" id="2.7.11.1" evidence="2"/>
<dbReference type="Proteomes" id="UP001367676">
    <property type="component" value="Unassembled WGS sequence"/>
</dbReference>
<dbReference type="PROSITE" id="PS50011">
    <property type="entry name" value="PROTEIN_KINASE_DOM"/>
    <property type="match status" value="1"/>
</dbReference>
<dbReference type="InterPro" id="IPR008271">
    <property type="entry name" value="Ser/Thr_kinase_AS"/>
</dbReference>
<dbReference type="InterPro" id="IPR017441">
    <property type="entry name" value="Protein_kinase_ATP_BS"/>
</dbReference>
<dbReference type="PANTHER" id="PTHR43671:SF13">
    <property type="entry name" value="SERINE_THREONINE-PROTEIN KINASE NEK2"/>
    <property type="match status" value="1"/>
</dbReference>
<keyword evidence="3" id="KW-0808">Transferase</keyword>
<keyword evidence="5" id="KW-0418">Kinase</keyword>
<evidence type="ECO:0000256" key="6">
    <source>
        <dbReference type="ARBA" id="ARBA00022840"/>
    </source>
</evidence>
<organism evidence="10 11">
    <name type="scientific">Parthenolecanium corni</name>
    <dbReference type="NCBI Taxonomy" id="536013"/>
    <lineage>
        <taxon>Eukaryota</taxon>
        <taxon>Metazoa</taxon>
        <taxon>Ecdysozoa</taxon>
        <taxon>Arthropoda</taxon>
        <taxon>Hexapoda</taxon>
        <taxon>Insecta</taxon>
        <taxon>Pterygota</taxon>
        <taxon>Neoptera</taxon>
        <taxon>Paraneoptera</taxon>
        <taxon>Hemiptera</taxon>
        <taxon>Sternorrhyncha</taxon>
        <taxon>Coccoidea</taxon>
        <taxon>Coccidae</taxon>
        <taxon>Parthenolecanium</taxon>
    </lineage>
</organism>
<dbReference type="SUPFAM" id="SSF56112">
    <property type="entry name" value="Protein kinase-like (PK-like)"/>
    <property type="match status" value="1"/>
</dbReference>
<reference evidence="10 11" key="1">
    <citation type="submission" date="2024-03" db="EMBL/GenBank/DDBJ databases">
        <title>Adaptation during the transition from Ophiocordyceps entomopathogen to insect associate is accompanied by gene loss and intensified selection.</title>
        <authorList>
            <person name="Ward C.M."/>
            <person name="Onetto C.A."/>
            <person name="Borneman A.R."/>
        </authorList>
    </citation>
    <scope>NUCLEOTIDE SEQUENCE [LARGE SCALE GENOMIC DNA]</scope>
    <source>
        <strain evidence="10">AWRI1</strain>
        <tissue evidence="10">Single Adult Female</tissue>
    </source>
</reference>
<keyword evidence="6 7" id="KW-0067">ATP-binding</keyword>
<sequence length="401" mass="46436">MVDPRGIHRLDLDRIRLLLYISEVKPSNGIITGSSTRDAIRKKTAGIVKRERKCVRDSSWLNYPCLTFFVKCVAAYAVCLQCARATLYDQKFSLKIRMKKLFEEFRRQEKQSSFDSRLYRVEKCIGRGTFSTVYEIRHLIENRKFALKEVLIADIEDEKARMDCLNEVDLLKSIEHPHVIRFIRCEYAHDKEPLKIVLELAEAGDLNHFILSHVQNMSLVLESKIWKFTLQLCMGLDYLHSKGIIHNDLKPANIFLTSNEVIKIGDFGMAEMRSGTAKEQPMSVLGTPYYMSPERLLQRPYSSNCDVWSLGCVMYELAALQSPFYVNKLDINLLIKRVVRCDYPPIPSDIFSKELNNTVDKCLNTNEDERPNAKQILDIAQRMRKFYLKNVLCENSSIQGK</sequence>
<evidence type="ECO:0000256" key="7">
    <source>
        <dbReference type="PROSITE-ProRule" id="PRU10141"/>
    </source>
</evidence>
<dbReference type="InterPro" id="IPR050660">
    <property type="entry name" value="NEK_Ser/Thr_kinase"/>
</dbReference>